<dbReference type="Proteomes" id="UP000233100">
    <property type="component" value="Chromosome 2"/>
</dbReference>
<evidence type="ECO:0000313" key="1">
    <source>
        <dbReference type="Ensembl" id="ENSMFAP00000058741.1"/>
    </source>
</evidence>
<accession>A0A7N9D114</accession>
<name>A0A7N9D114_MACFA</name>
<protein>
    <submittedName>
        <fullName evidence="1">Uncharacterized protein</fullName>
    </submittedName>
</protein>
<reference evidence="1" key="2">
    <citation type="submission" date="2025-08" db="UniProtKB">
        <authorList>
            <consortium name="Ensembl"/>
        </authorList>
    </citation>
    <scope>IDENTIFICATION</scope>
</reference>
<reference evidence="1 2" key="1">
    <citation type="submission" date="2013-03" db="EMBL/GenBank/DDBJ databases">
        <authorList>
            <person name="Warren W."/>
            <person name="Wilson R.K."/>
        </authorList>
    </citation>
    <scope>NUCLEOTIDE SEQUENCE</scope>
</reference>
<keyword evidence="2" id="KW-1185">Reference proteome</keyword>
<proteinExistence type="predicted"/>
<dbReference type="Ensembl" id="ENSMFAT00000100233.1">
    <property type="protein sequence ID" value="ENSMFAP00000058741.1"/>
    <property type="gene ID" value="ENSMFAG00000055097.1"/>
</dbReference>
<evidence type="ECO:0000313" key="2">
    <source>
        <dbReference type="Proteomes" id="UP000233100"/>
    </source>
</evidence>
<reference evidence="1" key="3">
    <citation type="submission" date="2025-09" db="UniProtKB">
        <authorList>
            <consortium name="Ensembl"/>
        </authorList>
    </citation>
    <scope>IDENTIFICATION</scope>
</reference>
<dbReference type="AlphaFoldDB" id="A0A7N9D114"/>
<sequence length="69" mass="7774">MPVILALWEAEAGGSPEVRGSRPGWPTWRNPVSTKNTKISRVWWHMPVIPATWEAKAGKSLDPGRRKLQ</sequence>
<dbReference type="GeneTree" id="ENSGT00940000163244"/>
<organism evidence="1 2">
    <name type="scientific">Macaca fascicularis</name>
    <name type="common">Crab-eating macaque</name>
    <name type="synonym">Cynomolgus monkey</name>
    <dbReference type="NCBI Taxonomy" id="9541"/>
    <lineage>
        <taxon>Eukaryota</taxon>
        <taxon>Metazoa</taxon>
        <taxon>Chordata</taxon>
        <taxon>Craniata</taxon>
        <taxon>Vertebrata</taxon>
        <taxon>Euteleostomi</taxon>
        <taxon>Mammalia</taxon>
        <taxon>Eutheria</taxon>
        <taxon>Euarchontoglires</taxon>
        <taxon>Primates</taxon>
        <taxon>Haplorrhini</taxon>
        <taxon>Catarrhini</taxon>
        <taxon>Cercopithecidae</taxon>
        <taxon>Cercopithecinae</taxon>
        <taxon>Macaca</taxon>
    </lineage>
</organism>